<dbReference type="STRING" id="1192868.GCA_000304395_04351"/>
<dbReference type="GO" id="GO:0009435">
    <property type="term" value="P:NAD+ biosynthetic process"/>
    <property type="evidence" value="ECO:0007669"/>
    <property type="project" value="UniProtKB-UniRule"/>
</dbReference>
<feature type="binding site" description="in other chain" evidence="8">
    <location>
        <position position="180"/>
    </location>
    <ligand>
        <name>deamido-NAD(+)</name>
        <dbReference type="ChEBI" id="CHEBI:58437"/>
        <note>ligand shared between two neighboring subunits</note>
    </ligand>
</feature>
<organism evidence="12 13">
    <name type="scientific">Pseudaminobacter salicylatoxidans</name>
    <dbReference type="NCBI Taxonomy" id="93369"/>
    <lineage>
        <taxon>Bacteria</taxon>
        <taxon>Pseudomonadati</taxon>
        <taxon>Pseudomonadota</taxon>
        <taxon>Alphaproteobacteria</taxon>
        <taxon>Hyphomicrobiales</taxon>
        <taxon>Phyllobacteriaceae</taxon>
        <taxon>Pseudaminobacter</taxon>
    </lineage>
</organism>
<accession>A0A316CAI9</accession>
<protein>
    <recommendedName>
        <fullName evidence="8 10">NH(3)-dependent NAD(+) synthetase</fullName>
        <ecNumber evidence="8 10">6.3.1.5</ecNumber>
    </recommendedName>
</protein>
<name>A0A316CAI9_PSESE</name>
<keyword evidence="7 8" id="KW-0520">NAD</keyword>
<evidence type="ECO:0000313" key="12">
    <source>
        <dbReference type="EMBL" id="PWJ86193.1"/>
    </source>
</evidence>
<reference evidence="12 13" key="1">
    <citation type="submission" date="2018-05" db="EMBL/GenBank/DDBJ databases">
        <title>Genomic Encyclopedia of Type Strains, Phase IV (KMG-IV): sequencing the most valuable type-strain genomes for metagenomic binning, comparative biology and taxonomic classification.</title>
        <authorList>
            <person name="Goeker M."/>
        </authorList>
    </citation>
    <scope>NUCLEOTIDE SEQUENCE [LARGE SCALE GENOMIC DNA]</scope>
    <source>
        <strain evidence="12 13">DSM 6986</strain>
    </source>
</reference>
<keyword evidence="5 8" id="KW-0067">ATP-binding</keyword>
<dbReference type="Gene3D" id="3.40.50.620">
    <property type="entry name" value="HUPs"/>
    <property type="match status" value="1"/>
</dbReference>
<evidence type="ECO:0000256" key="4">
    <source>
        <dbReference type="ARBA" id="ARBA00022741"/>
    </source>
</evidence>
<keyword evidence="4 8" id="KW-0547">Nucleotide-binding</keyword>
<dbReference type="InterPro" id="IPR014729">
    <property type="entry name" value="Rossmann-like_a/b/a_fold"/>
</dbReference>
<dbReference type="GO" id="GO:0003952">
    <property type="term" value="F:NAD+ synthase (glutamine-hydrolyzing) activity"/>
    <property type="evidence" value="ECO:0007669"/>
    <property type="project" value="InterPro"/>
</dbReference>
<dbReference type="GO" id="GO:0008795">
    <property type="term" value="F:NAD+ synthase activity"/>
    <property type="evidence" value="ECO:0007669"/>
    <property type="project" value="UniProtKB-UniRule"/>
</dbReference>
<comment type="caution">
    <text evidence="8">Lacks conserved residue(s) required for the propagation of feature annotation.</text>
</comment>
<dbReference type="AlphaFoldDB" id="A0A316CAI9"/>
<comment type="caution">
    <text evidence="12">The sequence shown here is derived from an EMBL/GenBank/DDBJ whole genome shotgun (WGS) entry which is preliminary data.</text>
</comment>
<dbReference type="UniPathway" id="UPA00253">
    <property type="reaction ID" value="UER00333"/>
</dbReference>
<dbReference type="PANTHER" id="PTHR23090">
    <property type="entry name" value="NH 3 /GLUTAMINE-DEPENDENT NAD + SYNTHETASE"/>
    <property type="match status" value="1"/>
</dbReference>
<dbReference type="PANTHER" id="PTHR23090:SF9">
    <property type="entry name" value="GLUTAMINE-DEPENDENT NAD(+) SYNTHETASE"/>
    <property type="match status" value="1"/>
</dbReference>
<dbReference type="NCBIfam" id="NF002048">
    <property type="entry name" value="PRK00876.1"/>
    <property type="match status" value="1"/>
</dbReference>
<keyword evidence="2 8" id="KW-0436">Ligase</keyword>
<feature type="domain" description="NAD/GMP synthase" evidence="11">
    <location>
        <begin position="27"/>
        <end position="108"/>
    </location>
</feature>
<feature type="domain" description="NAD/GMP synthase" evidence="11">
    <location>
        <begin position="172"/>
        <end position="303"/>
    </location>
</feature>
<dbReference type="GO" id="GO:0005737">
    <property type="term" value="C:cytoplasm"/>
    <property type="evidence" value="ECO:0007669"/>
    <property type="project" value="InterPro"/>
</dbReference>
<evidence type="ECO:0000256" key="10">
    <source>
        <dbReference type="RuleBase" id="RU003812"/>
    </source>
</evidence>
<dbReference type="EC" id="6.3.1.5" evidence="8 10"/>
<comment type="catalytic activity">
    <reaction evidence="8 10">
        <text>deamido-NAD(+) + NH4(+) + ATP = AMP + diphosphate + NAD(+) + H(+)</text>
        <dbReference type="Rhea" id="RHEA:21188"/>
        <dbReference type="ChEBI" id="CHEBI:15378"/>
        <dbReference type="ChEBI" id="CHEBI:28938"/>
        <dbReference type="ChEBI" id="CHEBI:30616"/>
        <dbReference type="ChEBI" id="CHEBI:33019"/>
        <dbReference type="ChEBI" id="CHEBI:57540"/>
        <dbReference type="ChEBI" id="CHEBI:58437"/>
        <dbReference type="ChEBI" id="CHEBI:456215"/>
        <dbReference type="EC" id="6.3.1.5"/>
    </reaction>
</comment>
<dbReference type="GO" id="GO:0046872">
    <property type="term" value="F:metal ion binding"/>
    <property type="evidence" value="ECO:0007669"/>
    <property type="project" value="UniProtKB-KW"/>
</dbReference>
<feature type="binding site" evidence="8">
    <location>
        <position position="200"/>
    </location>
    <ligand>
        <name>ATP</name>
        <dbReference type="ChEBI" id="CHEBI:30616"/>
    </ligand>
</feature>
<feature type="binding site" description="in other chain" evidence="8">
    <location>
        <position position="213"/>
    </location>
    <ligand>
        <name>deamido-NAD(+)</name>
        <dbReference type="ChEBI" id="CHEBI:58437"/>
        <note>ligand shared between two neighboring subunits</note>
    </ligand>
</feature>
<sequence>MHGSTLPFCARTLEIDAEAETVRIVAALRAQLRGPLRKRGLVLGLSGGIDSSVCAALAAKAVGAANVFCLYMPENDSDPESLRLGQLVARTFGLEGVVEDIGPALEAMGCYERRDGFIREVVPDYGPGWSSKIVIASPLTTSGYNISSLVVQSPDGKVQKHRLPAPVYLGIVAATNMKQRTRKQFEYYHADRLNHAVVGTPNRLEYDQGFFVKNGDGAADVKPIAHLYKSQVYQLAEHLGVPEEVRRRPPTTDTYSLAQTQEEFYFALPYDKMDLCLYGLDNGIPAAEVARAVSLSEEQVGFVWTDIASKRKVARYLHLPPQLVEPAQHPS</sequence>
<feature type="binding site" evidence="8">
    <location>
        <position position="229"/>
    </location>
    <ligand>
        <name>ATP</name>
        <dbReference type="ChEBI" id="CHEBI:30616"/>
    </ligand>
</feature>
<comment type="function">
    <text evidence="8">Catalyzes the ATP-dependent amidation of deamido-NAD to form NAD. Uses ammonia as a nitrogen source.</text>
</comment>
<evidence type="ECO:0000256" key="7">
    <source>
        <dbReference type="ARBA" id="ARBA00023027"/>
    </source>
</evidence>
<feature type="binding site" evidence="8">
    <location>
        <position position="220"/>
    </location>
    <ligand>
        <name>deamido-NAD(+)</name>
        <dbReference type="ChEBI" id="CHEBI:58437"/>
        <note>ligand shared between two neighboring subunits</note>
    </ligand>
</feature>
<dbReference type="SUPFAM" id="SSF52402">
    <property type="entry name" value="Adenine nucleotide alpha hydrolases-like"/>
    <property type="match status" value="1"/>
</dbReference>
<dbReference type="Pfam" id="PF02540">
    <property type="entry name" value="NAD_synthase"/>
    <property type="match status" value="2"/>
</dbReference>
<evidence type="ECO:0000256" key="8">
    <source>
        <dbReference type="HAMAP-Rule" id="MF_00193"/>
    </source>
</evidence>
<gene>
    <name evidence="8" type="primary">nadE</name>
    <name evidence="12" type="ORF">C7441_10172</name>
</gene>
<evidence type="ECO:0000256" key="3">
    <source>
        <dbReference type="ARBA" id="ARBA00022723"/>
    </source>
</evidence>
<dbReference type="HAMAP" id="MF_00193">
    <property type="entry name" value="NadE_ammonia_dep"/>
    <property type="match status" value="1"/>
</dbReference>
<dbReference type="EMBL" id="QGGG01000001">
    <property type="protein sequence ID" value="PWJ86193.1"/>
    <property type="molecule type" value="Genomic_DNA"/>
</dbReference>
<evidence type="ECO:0000256" key="1">
    <source>
        <dbReference type="ARBA" id="ARBA00005859"/>
    </source>
</evidence>
<dbReference type="GO" id="GO:0004359">
    <property type="term" value="F:glutaminase activity"/>
    <property type="evidence" value="ECO:0007669"/>
    <property type="project" value="InterPro"/>
</dbReference>
<feature type="binding site" evidence="8">
    <location>
        <position position="50"/>
    </location>
    <ligand>
        <name>Mg(2+)</name>
        <dbReference type="ChEBI" id="CHEBI:18420"/>
    </ligand>
</feature>
<dbReference type="CDD" id="cd00553">
    <property type="entry name" value="NAD_synthase"/>
    <property type="match status" value="1"/>
</dbReference>
<keyword evidence="3 8" id="KW-0479">Metal-binding</keyword>
<feature type="binding site" evidence="8">
    <location>
        <begin position="44"/>
        <end position="51"/>
    </location>
    <ligand>
        <name>ATP</name>
        <dbReference type="ChEBI" id="CHEBI:30616"/>
    </ligand>
</feature>
<evidence type="ECO:0000256" key="5">
    <source>
        <dbReference type="ARBA" id="ARBA00022840"/>
    </source>
</evidence>
<dbReference type="NCBIfam" id="TIGR00552">
    <property type="entry name" value="nadE"/>
    <property type="match status" value="1"/>
</dbReference>
<evidence type="ECO:0000256" key="2">
    <source>
        <dbReference type="ARBA" id="ARBA00022598"/>
    </source>
</evidence>
<comment type="subunit">
    <text evidence="8">Homodimer.</text>
</comment>
<keyword evidence="6 8" id="KW-0460">Magnesium</keyword>
<comment type="similarity">
    <text evidence="1 8 9">Belongs to the NAD synthetase family.</text>
</comment>
<dbReference type="InterPro" id="IPR022926">
    <property type="entry name" value="NH(3)-dep_NAD(+)_synth"/>
</dbReference>
<feature type="binding site" evidence="8">
    <location>
        <position position="251"/>
    </location>
    <ligand>
        <name>ATP</name>
        <dbReference type="ChEBI" id="CHEBI:30616"/>
    </ligand>
</feature>
<dbReference type="InterPro" id="IPR022310">
    <property type="entry name" value="NAD/GMP_synthase"/>
</dbReference>
<evidence type="ECO:0000259" key="11">
    <source>
        <dbReference type="Pfam" id="PF02540"/>
    </source>
</evidence>
<dbReference type="InterPro" id="IPR003694">
    <property type="entry name" value="NAD_synthase"/>
</dbReference>
<keyword evidence="13" id="KW-1185">Reference proteome</keyword>
<proteinExistence type="inferred from homology"/>
<feature type="binding site" evidence="8">
    <location>
        <position position="205"/>
    </location>
    <ligand>
        <name>Mg(2+)</name>
        <dbReference type="ChEBI" id="CHEBI:18420"/>
    </ligand>
</feature>
<evidence type="ECO:0000256" key="9">
    <source>
        <dbReference type="RuleBase" id="RU003811"/>
    </source>
</evidence>
<dbReference type="Proteomes" id="UP000245396">
    <property type="component" value="Unassembled WGS sequence"/>
</dbReference>
<dbReference type="GO" id="GO:0005524">
    <property type="term" value="F:ATP binding"/>
    <property type="evidence" value="ECO:0007669"/>
    <property type="project" value="UniProtKB-UniRule"/>
</dbReference>
<evidence type="ECO:0000256" key="6">
    <source>
        <dbReference type="ARBA" id="ARBA00022842"/>
    </source>
</evidence>
<comment type="pathway">
    <text evidence="8">Cofactor biosynthesis; NAD(+) biosynthesis; NAD(+) from deamido-NAD(+) (ammonia route): step 1/1.</text>
</comment>
<evidence type="ECO:0000313" key="13">
    <source>
        <dbReference type="Proteomes" id="UP000245396"/>
    </source>
</evidence>